<feature type="compositionally biased region" description="Polar residues" evidence="1">
    <location>
        <begin position="244"/>
        <end position="256"/>
    </location>
</feature>
<dbReference type="Proteomes" id="UP001381693">
    <property type="component" value="Unassembled WGS sequence"/>
</dbReference>
<proteinExistence type="predicted"/>
<dbReference type="EMBL" id="JAXCGZ010023008">
    <property type="protein sequence ID" value="KAK7019186.1"/>
    <property type="molecule type" value="Genomic_DNA"/>
</dbReference>
<feature type="region of interest" description="Disordered" evidence="1">
    <location>
        <begin position="174"/>
        <end position="229"/>
    </location>
</feature>
<protein>
    <submittedName>
        <fullName evidence="2">Uncharacterized protein</fullName>
    </submittedName>
</protein>
<sequence length="256" mass="28415">MGDETWANIQLVKSKRESFREKIKKRKAERETILSSAGGGGAAGNATPPVSLMVDGPSTDQDSLLPASPVSSNDASFECVLLECLNEALPPVQSIQLAQELSSKVRKEVSVKFIENFLQKFAYKELISISQGSGDNRTPLTITAVQHTKVTAVLSAEHRDKRCRLGISVVEGESKLPPKPLKSPDEHSPKLFRSEEEIRTEKEKRRENRDDDVMSLLSAQSIRERETKKVGEEIMELLSKPTAKEQSLAQRFRSQG</sequence>
<evidence type="ECO:0000256" key="1">
    <source>
        <dbReference type="SAM" id="MobiDB-lite"/>
    </source>
</evidence>
<reference evidence="2 3" key="1">
    <citation type="submission" date="2023-11" db="EMBL/GenBank/DDBJ databases">
        <title>Halocaridina rubra genome assembly.</title>
        <authorList>
            <person name="Smith C."/>
        </authorList>
    </citation>
    <scope>NUCLEOTIDE SEQUENCE [LARGE SCALE GENOMIC DNA]</scope>
    <source>
        <strain evidence="2">EP-1</strain>
        <tissue evidence="2">Whole</tissue>
    </source>
</reference>
<feature type="region of interest" description="Disordered" evidence="1">
    <location>
        <begin position="237"/>
        <end position="256"/>
    </location>
</feature>
<feature type="compositionally biased region" description="Basic and acidic residues" evidence="1">
    <location>
        <begin position="174"/>
        <end position="212"/>
    </location>
</feature>
<evidence type="ECO:0000313" key="3">
    <source>
        <dbReference type="Proteomes" id="UP001381693"/>
    </source>
</evidence>
<comment type="caution">
    <text evidence="2">The sequence shown here is derived from an EMBL/GenBank/DDBJ whole genome shotgun (WGS) entry which is preliminary data.</text>
</comment>
<feature type="non-terminal residue" evidence="2">
    <location>
        <position position="256"/>
    </location>
</feature>
<evidence type="ECO:0000313" key="2">
    <source>
        <dbReference type="EMBL" id="KAK7019186.1"/>
    </source>
</evidence>
<organism evidence="2 3">
    <name type="scientific">Halocaridina rubra</name>
    <name type="common">Hawaiian red shrimp</name>
    <dbReference type="NCBI Taxonomy" id="373956"/>
    <lineage>
        <taxon>Eukaryota</taxon>
        <taxon>Metazoa</taxon>
        <taxon>Ecdysozoa</taxon>
        <taxon>Arthropoda</taxon>
        <taxon>Crustacea</taxon>
        <taxon>Multicrustacea</taxon>
        <taxon>Malacostraca</taxon>
        <taxon>Eumalacostraca</taxon>
        <taxon>Eucarida</taxon>
        <taxon>Decapoda</taxon>
        <taxon>Pleocyemata</taxon>
        <taxon>Caridea</taxon>
        <taxon>Atyoidea</taxon>
        <taxon>Atyidae</taxon>
        <taxon>Halocaridina</taxon>
    </lineage>
</organism>
<dbReference type="AlphaFoldDB" id="A0AAN8WAA5"/>
<accession>A0AAN8WAA5</accession>
<gene>
    <name evidence="2" type="ORF">SK128_022348</name>
</gene>
<keyword evidence="3" id="KW-1185">Reference proteome</keyword>
<name>A0AAN8WAA5_HALRR</name>
<feature type="region of interest" description="Disordered" evidence="1">
    <location>
        <begin position="29"/>
        <end position="67"/>
    </location>
</feature>